<organism evidence="10 11">
    <name type="scientific">Candidatus Sherwoodlollariibacterium unditelluris</name>
    <dbReference type="NCBI Taxonomy" id="1974757"/>
    <lineage>
        <taxon>Bacteria</taxon>
        <taxon>Pseudomonadati</taxon>
        <taxon>Candidatus Omnitrophota</taxon>
        <taxon>Candidatus Sherwoodlollariibacterium</taxon>
    </lineage>
</organism>
<evidence type="ECO:0000256" key="2">
    <source>
        <dbReference type="ARBA" id="ARBA00022737"/>
    </source>
</evidence>
<evidence type="ECO:0000256" key="7">
    <source>
        <dbReference type="PROSITE-ProRule" id="PRU00703"/>
    </source>
</evidence>
<dbReference type="InterPro" id="IPR001347">
    <property type="entry name" value="SIS_dom"/>
</dbReference>
<dbReference type="InterPro" id="IPR035474">
    <property type="entry name" value="SIS_Kpsf"/>
</dbReference>
<name>A0A2G9YN21_9BACT</name>
<dbReference type="InterPro" id="IPR000644">
    <property type="entry name" value="CBS_dom"/>
</dbReference>
<feature type="domain" description="CBS" evidence="8">
    <location>
        <begin position="271"/>
        <end position="323"/>
    </location>
</feature>
<keyword evidence="3 7" id="KW-0129">CBS domain</keyword>
<comment type="caution">
    <text evidence="10">The sequence shown here is derived from an EMBL/GenBank/DDBJ whole genome shotgun (WGS) entry which is preliminary data.</text>
</comment>
<evidence type="ECO:0008006" key="12">
    <source>
        <dbReference type="Google" id="ProtNLM"/>
    </source>
</evidence>
<dbReference type="FunFam" id="3.40.50.10490:FF:000011">
    <property type="entry name" value="Arabinose 5-phosphate isomerase"/>
    <property type="match status" value="1"/>
</dbReference>
<accession>A0A2G9YN21</accession>
<feature type="site" description="Catalytically relevant" evidence="6">
    <location>
        <position position="105"/>
    </location>
</feature>
<dbReference type="Pfam" id="PF01380">
    <property type="entry name" value="SIS"/>
    <property type="match status" value="1"/>
</dbReference>
<dbReference type="PROSITE" id="PS51371">
    <property type="entry name" value="CBS"/>
    <property type="match status" value="2"/>
</dbReference>
<dbReference type="SUPFAM" id="SSF53697">
    <property type="entry name" value="SIS domain"/>
    <property type="match status" value="1"/>
</dbReference>
<dbReference type="PIRSF" id="PIRSF004692">
    <property type="entry name" value="KdsD_KpsF"/>
    <property type="match status" value="1"/>
</dbReference>
<dbReference type="CDD" id="cd04604">
    <property type="entry name" value="CBS_pair_SIS_assoc"/>
    <property type="match status" value="1"/>
</dbReference>
<feature type="domain" description="CBS" evidence="8">
    <location>
        <begin position="204"/>
        <end position="264"/>
    </location>
</feature>
<evidence type="ECO:0000259" key="9">
    <source>
        <dbReference type="PROSITE" id="PS51464"/>
    </source>
</evidence>
<evidence type="ECO:0000256" key="1">
    <source>
        <dbReference type="ARBA" id="ARBA00008165"/>
    </source>
</evidence>
<gene>
    <name evidence="10" type="ORF">COX41_00165</name>
</gene>
<dbReference type="Gene3D" id="3.10.580.10">
    <property type="entry name" value="CBS-domain"/>
    <property type="match status" value="1"/>
</dbReference>
<evidence type="ECO:0000313" key="11">
    <source>
        <dbReference type="Proteomes" id="UP000231292"/>
    </source>
</evidence>
<dbReference type="PROSITE" id="PS51464">
    <property type="entry name" value="SIS"/>
    <property type="match status" value="1"/>
</dbReference>
<evidence type="ECO:0000256" key="5">
    <source>
        <dbReference type="PIRSR" id="PIRSR004692-2"/>
    </source>
</evidence>
<dbReference type="InterPro" id="IPR050986">
    <property type="entry name" value="GutQ/KpsF_isomerases"/>
</dbReference>
<reference evidence="10 11" key="1">
    <citation type="submission" date="2017-09" db="EMBL/GenBank/DDBJ databases">
        <title>Depth-based differentiation of microbial function through sediment-hosted aquifers and enrichment of novel symbionts in the deep terrestrial subsurface.</title>
        <authorList>
            <person name="Probst A.J."/>
            <person name="Ladd B."/>
            <person name="Jarett J.K."/>
            <person name="Geller-Mcgrath D.E."/>
            <person name="Sieber C.M."/>
            <person name="Emerson J.B."/>
            <person name="Anantharaman K."/>
            <person name="Thomas B.C."/>
            <person name="Malmstrom R."/>
            <person name="Stieglmeier M."/>
            <person name="Klingl A."/>
            <person name="Woyke T."/>
            <person name="Ryan C.M."/>
            <person name="Banfield J.F."/>
        </authorList>
    </citation>
    <scope>NUCLEOTIDE SEQUENCE [LARGE SCALE GENOMIC DNA]</scope>
    <source>
        <strain evidence="10">CG23_combo_of_CG06-09_8_20_14_all_41_10</strain>
    </source>
</reference>
<evidence type="ECO:0000256" key="6">
    <source>
        <dbReference type="PIRSR" id="PIRSR004692-3"/>
    </source>
</evidence>
<dbReference type="GO" id="GO:0046872">
    <property type="term" value="F:metal ion binding"/>
    <property type="evidence" value="ECO:0007669"/>
    <property type="project" value="UniProtKB-KW"/>
</dbReference>
<keyword evidence="5" id="KW-0479">Metal-binding</keyword>
<dbReference type="PANTHER" id="PTHR42745:SF1">
    <property type="entry name" value="ARABINOSE 5-PHOSPHATE ISOMERASE KDSD"/>
    <property type="match status" value="1"/>
</dbReference>
<proteinExistence type="inferred from homology"/>
<dbReference type="GO" id="GO:0019146">
    <property type="term" value="F:arabinose-5-phosphate isomerase activity"/>
    <property type="evidence" value="ECO:0007669"/>
    <property type="project" value="UniProtKB-ARBA"/>
</dbReference>
<comment type="similarity">
    <text evidence="1 4">Belongs to the SIS family. GutQ/KpsF subfamily.</text>
</comment>
<dbReference type="Pfam" id="PF00571">
    <property type="entry name" value="CBS"/>
    <property type="match status" value="2"/>
</dbReference>
<protein>
    <recommendedName>
        <fullName evidence="12">KpsF/GutQ family sugar-phosphate isomerase</fullName>
    </recommendedName>
</protein>
<dbReference type="GO" id="GO:1901135">
    <property type="term" value="P:carbohydrate derivative metabolic process"/>
    <property type="evidence" value="ECO:0007669"/>
    <property type="project" value="InterPro"/>
</dbReference>
<dbReference type="SMART" id="SM00116">
    <property type="entry name" value="CBS"/>
    <property type="match status" value="2"/>
</dbReference>
<dbReference type="PANTHER" id="PTHR42745">
    <property type="match status" value="1"/>
</dbReference>
<feature type="site" description="Catalytically relevant" evidence="6">
    <location>
        <position position="187"/>
    </location>
</feature>
<dbReference type="CDD" id="cd05014">
    <property type="entry name" value="SIS_Kpsf"/>
    <property type="match status" value="1"/>
</dbReference>
<keyword evidence="5" id="KW-0862">Zinc</keyword>
<feature type="site" description="Catalytically relevant" evidence="6">
    <location>
        <position position="146"/>
    </location>
</feature>
<feature type="domain" description="SIS" evidence="9">
    <location>
        <begin position="35"/>
        <end position="178"/>
    </location>
</feature>
<evidence type="ECO:0000256" key="3">
    <source>
        <dbReference type="ARBA" id="ARBA00023122"/>
    </source>
</evidence>
<dbReference type="AlphaFoldDB" id="A0A2G9YN21"/>
<dbReference type="GO" id="GO:0005975">
    <property type="term" value="P:carbohydrate metabolic process"/>
    <property type="evidence" value="ECO:0007669"/>
    <property type="project" value="InterPro"/>
</dbReference>
<evidence type="ECO:0000256" key="4">
    <source>
        <dbReference type="PIRNR" id="PIRNR004692"/>
    </source>
</evidence>
<dbReference type="NCBIfam" id="TIGR00393">
    <property type="entry name" value="kpsF"/>
    <property type="match status" value="1"/>
</dbReference>
<dbReference type="InterPro" id="IPR004800">
    <property type="entry name" value="KdsD/KpsF-type"/>
</dbReference>
<dbReference type="Proteomes" id="UP000231292">
    <property type="component" value="Unassembled WGS sequence"/>
</dbReference>
<feature type="binding site" evidence="5">
    <location>
        <position position="76"/>
    </location>
    <ligand>
        <name>Zn(2+)</name>
        <dbReference type="ChEBI" id="CHEBI:29105"/>
    </ligand>
</feature>
<evidence type="ECO:0000313" key="10">
    <source>
        <dbReference type="EMBL" id="PIP19901.1"/>
    </source>
</evidence>
<feature type="site" description="Catalytically relevant" evidence="6">
    <location>
        <position position="53"/>
    </location>
</feature>
<keyword evidence="2" id="KW-0677">Repeat</keyword>
<dbReference type="InterPro" id="IPR046342">
    <property type="entry name" value="CBS_dom_sf"/>
</dbReference>
<dbReference type="EMBL" id="PCRK01000006">
    <property type="protein sequence ID" value="PIP19901.1"/>
    <property type="molecule type" value="Genomic_DNA"/>
</dbReference>
<sequence length="323" mass="34718">MKRINILKRGKEVLAIEANAVKNLKSRIDSNFKRAVNLVLKTKGRAIVSGMGKTGIIAQKLSATLASTGTPSLFLHTAEAIHGDLGKVTSEDVVIILSNSGSTEELKKLLPLLKKIGCKVIALTGNIKSILAKYSDVVLDVSVKKEACPLGLTPTASTTATLAMSDALAVCLLESKGFKEKDFAFFHLGGALGLRLLLKVADIMRTGKANPIVKADEKVSSVLLKITSARAGSATVVDKSGKLIGIFTDGDLRRNFETDSALPIRKIKEVMTNNPTVIYQEMLAAEAMRILHEKRIDELPVVDKSRRPIGLLDVQDLLKVGLV</sequence>
<evidence type="ECO:0000259" key="8">
    <source>
        <dbReference type="PROSITE" id="PS51371"/>
    </source>
</evidence>
<dbReference type="InterPro" id="IPR046348">
    <property type="entry name" value="SIS_dom_sf"/>
</dbReference>
<dbReference type="Gene3D" id="3.40.50.10490">
    <property type="entry name" value="Glucose-6-phosphate isomerase like protein, domain 1"/>
    <property type="match status" value="1"/>
</dbReference>
<dbReference type="GO" id="GO:0097367">
    <property type="term" value="F:carbohydrate derivative binding"/>
    <property type="evidence" value="ECO:0007669"/>
    <property type="project" value="InterPro"/>
</dbReference>